<evidence type="ECO:0000256" key="5">
    <source>
        <dbReference type="ARBA" id="ARBA00022989"/>
    </source>
</evidence>
<dbReference type="OrthoDB" id="6612291at2759"/>
<evidence type="ECO:0000256" key="4">
    <source>
        <dbReference type="ARBA" id="ARBA00022692"/>
    </source>
</evidence>
<feature type="transmembrane region" description="Helical" evidence="8">
    <location>
        <begin position="322"/>
        <end position="342"/>
    </location>
</feature>
<keyword evidence="3 7" id="KW-0813">Transport</keyword>
<dbReference type="SUPFAM" id="SSF103473">
    <property type="entry name" value="MFS general substrate transporter"/>
    <property type="match status" value="1"/>
</dbReference>
<evidence type="ECO:0000256" key="2">
    <source>
        <dbReference type="ARBA" id="ARBA00010992"/>
    </source>
</evidence>
<dbReference type="EMBL" id="KN832896">
    <property type="protein sequence ID" value="KIM93333.1"/>
    <property type="molecule type" value="Genomic_DNA"/>
</dbReference>
<dbReference type="Proteomes" id="UP000054321">
    <property type="component" value="Unassembled WGS sequence"/>
</dbReference>
<dbReference type="GO" id="GO:0016020">
    <property type="term" value="C:membrane"/>
    <property type="evidence" value="ECO:0007669"/>
    <property type="project" value="UniProtKB-SubCell"/>
</dbReference>
<dbReference type="Gene3D" id="1.20.1250.20">
    <property type="entry name" value="MFS general substrate transporter like domains"/>
    <property type="match status" value="1"/>
</dbReference>
<dbReference type="PANTHER" id="PTHR48022">
    <property type="entry name" value="PLASTIDIC GLUCOSE TRANSPORTER 4"/>
    <property type="match status" value="1"/>
</dbReference>
<dbReference type="InterPro" id="IPR003663">
    <property type="entry name" value="Sugar/inositol_transpt"/>
</dbReference>
<evidence type="ECO:0000256" key="8">
    <source>
        <dbReference type="SAM" id="Phobius"/>
    </source>
</evidence>
<feature type="transmembrane region" description="Helical" evidence="8">
    <location>
        <begin position="30"/>
        <end position="49"/>
    </location>
</feature>
<feature type="transmembrane region" description="Helical" evidence="8">
    <location>
        <begin position="450"/>
        <end position="469"/>
    </location>
</feature>
<feature type="transmembrane region" description="Helical" evidence="8">
    <location>
        <begin position="75"/>
        <end position="93"/>
    </location>
</feature>
<feature type="transmembrane region" description="Helical" evidence="8">
    <location>
        <begin position="354"/>
        <end position="374"/>
    </location>
</feature>
<sequence length="511" mass="55672">MLENLRVQRSVPVVRDGELEDITIQPHTSFVNLITIMVAGLGGFLFGYAQNSIAGSLAQTSFQEYFLSGSNAESVTGGILGGFLGGGLIGALIQAPISQRFGRRVATGTAAVLLVISSALQAGSVHIAMFITARIICGIGAGIVLTNCPVYMSEVSPAHTRGMLVGSHAITIVYAYIISGCVALGFHYVNAPYQWRLQFVVLGFFSLVLLVSLFFIPESPRWLVEQERYEEAWQVLERLHRGKSDPYALLAQAEMTQIKAQVNVERSLPRGYIHIFRTPNLRKRAFCSILVWVVGQSTGILVIANLTPLLFGGLGYGTTLQLGLSIVWTVCALIGCFINAAIMDKVGRVKLLALGGYLCSFTLVTEGILQKYYLGTAYKPGLNASVAMLFAFIVFYGSTIDCAAYVYISEIWPTHLRSYGATIGLVSFFSCAIAYNSPSTLAFNTVGWKYYFVFVSICIVSSTVLLFYLPETAGLTLEEIGARFGDHVEIQLVDIHLDKSKRLNVDHGDVL</sequence>
<keyword evidence="5 8" id="KW-1133">Transmembrane helix</keyword>
<dbReference type="InterPro" id="IPR005828">
    <property type="entry name" value="MFS_sugar_transport-like"/>
</dbReference>
<name>A0A0C3C357_OIDMZ</name>
<keyword evidence="6 8" id="KW-0472">Membrane</keyword>
<accession>A0A0C3C357</accession>
<dbReference type="PRINTS" id="PR00171">
    <property type="entry name" value="SUGRTRNSPORT"/>
</dbReference>
<dbReference type="PROSITE" id="PS50850">
    <property type="entry name" value="MFS"/>
    <property type="match status" value="1"/>
</dbReference>
<feature type="transmembrane region" description="Helical" evidence="8">
    <location>
        <begin position="128"/>
        <end position="152"/>
    </location>
</feature>
<evidence type="ECO:0000256" key="1">
    <source>
        <dbReference type="ARBA" id="ARBA00004141"/>
    </source>
</evidence>
<dbReference type="GO" id="GO:0005351">
    <property type="term" value="F:carbohydrate:proton symporter activity"/>
    <property type="evidence" value="ECO:0007669"/>
    <property type="project" value="TreeGrafter"/>
</dbReference>
<dbReference type="PANTHER" id="PTHR48022:SF30">
    <property type="entry name" value="MAJOR FACILITATOR SUPERFAMILY (MFS) PROFILE DOMAIN-CONTAINING PROTEIN"/>
    <property type="match status" value="1"/>
</dbReference>
<feature type="domain" description="Major facilitator superfamily (MFS) profile" evidence="9">
    <location>
        <begin position="35"/>
        <end position="473"/>
    </location>
</feature>
<evidence type="ECO:0000256" key="3">
    <source>
        <dbReference type="ARBA" id="ARBA00022448"/>
    </source>
</evidence>
<dbReference type="Pfam" id="PF00083">
    <property type="entry name" value="Sugar_tr"/>
    <property type="match status" value="1"/>
</dbReference>
<comment type="subcellular location">
    <subcellularLocation>
        <location evidence="1">Membrane</location>
        <topology evidence="1">Multi-pass membrane protein</topology>
    </subcellularLocation>
</comment>
<evidence type="ECO:0000313" key="11">
    <source>
        <dbReference type="Proteomes" id="UP000054321"/>
    </source>
</evidence>
<feature type="transmembrane region" description="Helical" evidence="8">
    <location>
        <begin position="285"/>
        <end position="310"/>
    </location>
</feature>
<dbReference type="NCBIfam" id="TIGR00879">
    <property type="entry name" value="SP"/>
    <property type="match status" value="1"/>
</dbReference>
<evidence type="ECO:0000256" key="7">
    <source>
        <dbReference type="RuleBase" id="RU003346"/>
    </source>
</evidence>
<feature type="transmembrane region" description="Helical" evidence="8">
    <location>
        <begin position="195"/>
        <end position="216"/>
    </location>
</feature>
<dbReference type="InterPro" id="IPR036259">
    <property type="entry name" value="MFS_trans_sf"/>
</dbReference>
<dbReference type="InterPro" id="IPR005829">
    <property type="entry name" value="Sugar_transporter_CS"/>
</dbReference>
<feature type="transmembrane region" description="Helical" evidence="8">
    <location>
        <begin position="105"/>
        <end position="122"/>
    </location>
</feature>
<dbReference type="AlphaFoldDB" id="A0A0C3C357"/>
<protein>
    <recommendedName>
        <fullName evidence="9">Major facilitator superfamily (MFS) profile domain-containing protein</fullName>
    </recommendedName>
</protein>
<dbReference type="InterPro" id="IPR020846">
    <property type="entry name" value="MFS_dom"/>
</dbReference>
<comment type="similarity">
    <text evidence="2 7">Belongs to the major facilitator superfamily. Sugar transporter (TC 2.A.1.1) family.</text>
</comment>
<dbReference type="HOGENOM" id="CLU_001265_30_13_1"/>
<keyword evidence="11" id="KW-1185">Reference proteome</keyword>
<feature type="transmembrane region" description="Helical" evidence="8">
    <location>
        <begin position="386"/>
        <end position="407"/>
    </location>
</feature>
<proteinExistence type="inferred from homology"/>
<gene>
    <name evidence="10" type="ORF">OIDMADRAFT_137988</name>
</gene>
<evidence type="ECO:0000259" key="9">
    <source>
        <dbReference type="PROSITE" id="PS50850"/>
    </source>
</evidence>
<dbReference type="InterPro" id="IPR050360">
    <property type="entry name" value="MFS_Sugar_Transporters"/>
</dbReference>
<feature type="transmembrane region" description="Helical" evidence="8">
    <location>
        <begin position="164"/>
        <end position="189"/>
    </location>
</feature>
<dbReference type="InParanoid" id="A0A0C3C357"/>
<keyword evidence="4 8" id="KW-0812">Transmembrane</keyword>
<evidence type="ECO:0000256" key="6">
    <source>
        <dbReference type="ARBA" id="ARBA00023136"/>
    </source>
</evidence>
<feature type="transmembrane region" description="Helical" evidence="8">
    <location>
        <begin position="419"/>
        <end position="438"/>
    </location>
</feature>
<evidence type="ECO:0000313" key="10">
    <source>
        <dbReference type="EMBL" id="KIM93333.1"/>
    </source>
</evidence>
<reference evidence="11" key="2">
    <citation type="submission" date="2015-01" db="EMBL/GenBank/DDBJ databases">
        <title>Evolutionary Origins and Diversification of the Mycorrhizal Mutualists.</title>
        <authorList>
            <consortium name="DOE Joint Genome Institute"/>
            <consortium name="Mycorrhizal Genomics Consortium"/>
            <person name="Kohler A."/>
            <person name="Kuo A."/>
            <person name="Nagy L.G."/>
            <person name="Floudas D."/>
            <person name="Copeland A."/>
            <person name="Barry K.W."/>
            <person name="Cichocki N."/>
            <person name="Veneault-Fourrey C."/>
            <person name="LaButti K."/>
            <person name="Lindquist E.A."/>
            <person name="Lipzen A."/>
            <person name="Lundell T."/>
            <person name="Morin E."/>
            <person name="Murat C."/>
            <person name="Riley R."/>
            <person name="Ohm R."/>
            <person name="Sun H."/>
            <person name="Tunlid A."/>
            <person name="Henrissat B."/>
            <person name="Grigoriev I.V."/>
            <person name="Hibbett D.S."/>
            <person name="Martin F."/>
        </authorList>
    </citation>
    <scope>NUCLEOTIDE SEQUENCE [LARGE SCALE GENOMIC DNA]</scope>
    <source>
        <strain evidence="11">Zn</strain>
    </source>
</reference>
<reference evidence="10 11" key="1">
    <citation type="submission" date="2014-04" db="EMBL/GenBank/DDBJ databases">
        <authorList>
            <consortium name="DOE Joint Genome Institute"/>
            <person name="Kuo A."/>
            <person name="Martino E."/>
            <person name="Perotto S."/>
            <person name="Kohler A."/>
            <person name="Nagy L.G."/>
            <person name="Floudas D."/>
            <person name="Copeland A."/>
            <person name="Barry K.W."/>
            <person name="Cichocki N."/>
            <person name="Veneault-Fourrey C."/>
            <person name="LaButti K."/>
            <person name="Lindquist E.A."/>
            <person name="Lipzen A."/>
            <person name="Lundell T."/>
            <person name="Morin E."/>
            <person name="Murat C."/>
            <person name="Sun H."/>
            <person name="Tunlid A."/>
            <person name="Henrissat B."/>
            <person name="Grigoriev I.V."/>
            <person name="Hibbett D.S."/>
            <person name="Martin F."/>
            <person name="Nordberg H.P."/>
            <person name="Cantor M.N."/>
            <person name="Hua S.X."/>
        </authorList>
    </citation>
    <scope>NUCLEOTIDE SEQUENCE [LARGE SCALE GENOMIC DNA]</scope>
    <source>
        <strain evidence="10 11">Zn</strain>
    </source>
</reference>
<organism evidence="10 11">
    <name type="scientific">Oidiodendron maius (strain Zn)</name>
    <dbReference type="NCBI Taxonomy" id="913774"/>
    <lineage>
        <taxon>Eukaryota</taxon>
        <taxon>Fungi</taxon>
        <taxon>Dikarya</taxon>
        <taxon>Ascomycota</taxon>
        <taxon>Pezizomycotina</taxon>
        <taxon>Leotiomycetes</taxon>
        <taxon>Leotiomycetes incertae sedis</taxon>
        <taxon>Myxotrichaceae</taxon>
        <taxon>Oidiodendron</taxon>
    </lineage>
</organism>
<dbReference type="PROSITE" id="PS00217">
    <property type="entry name" value="SUGAR_TRANSPORT_2"/>
    <property type="match status" value="1"/>
</dbReference>